<protein>
    <recommendedName>
        <fullName evidence="7">MADS-box domain-containing protein</fullName>
    </recommendedName>
</protein>
<name>W1PU69_AMBTC</name>
<evidence type="ECO:0000256" key="6">
    <source>
        <dbReference type="SAM" id="Coils"/>
    </source>
</evidence>
<organism evidence="8 9">
    <name type="scientific">Amborella trichopoda</name>
    <dbReference type="NCBI Taxonomy" id="13333"/>
    <lineage>
        <taxon>Eukaryota</taxon>
        <taxon>Viridiplantae</taxon>
        <taxon>Streptophyta</taxon>
        <taxon>Embryophyta</taxon>
        <taxon>Tracheophyta</taxon>
        <taxon>Spermatophyta</taxon>
        <taxon>Magnoliopsida</taxon>
        <taxon>Amborellales</taxon>
        <taxon>Amborellaceae</taxon>
        <taxon>Amborella</taxon>
    </lineage>
</organism>
<comment type="subcellular location">
    <subcellularLocation>
        <location evidence="1">Nucleus</location>
    </subcellularLocation>
</comment>
<dbReference type="InterPro" id="IPR002100">
    <property type="entry name" value="TF_MADSbox"/>
</dbReference>
<dbReference type="InterPro" id="IPR050142">
    <property type="entry name" value="MADS-box/MEF2_TF"/>
</dbReference>
<evidence type="ECO:0000313" key="9">
    <source>
        <dbReference type="Proteomes" id="UP000017836"/>
    </source>
</evidence>
<proteinExistence type="predicted"/>
<keyword evidence="6" id="KW-0175">Coiled coil</keyword>
<dbReference type="OrthoDB" id="1692623at2759"/>
<dbReference type="SMART" id="SM00432">
    <property type="entry name" value="MADS"/>
    <property type="match status" value="1"/>
</dbReference>
<dbReference type="GO" id="GO:0006357">
    <property type="term" value="P:regulation of transcription by RNA polymerase II"/>
    <property type="evidence" value="ECO:0000318"/>
    <property type="project" value="GO_Central"/>
</dbReference>
<feature type="coiled-coil region" evidence="6">
    <location>
        <begin position="87"/>
        <end position="114"/>
    </location>
</feature>
<dbReference type="Pfam" id="PF00319">
    <property type="entry name" value="SRF-TF"/>
    <property type="match status" value="1"/>
</dbReference>
<dbReference type="PANTHER" id="PTHR48019">
    <property type="entry name" value="SERUM RESPONSE FACTOR HOMOLOG"/>
    <property type="match status" value="1"/>
</dbReference>
<dbReference type="GO" id="GO:0005634">
    <property type="term" value="C:nucleus"/>
    <property type="evidence" value="ECO:0007669"/>
    <property type="project" value="UniProtKB-SubCell"/>
</dbReference>
<dbReference type="SUPFAM" id="SSF55455">
    <property type="entry name" value="SRF-like"/>
    <property type="match status" value="1"/>
</dbReference>
<dbReference type="Gramene" id="ERN11379">
    <property type="protein sequence ID" value="ERN11379"/>
    <property type="gene ID" value="AMTR_s00176p00044310"/>
</dbReference>
<evidence type="ECO:0000259" key="7">
    <source>
        <dbReference type="PROSITE" id="PS50066"/>
    </source>
</evidence>
<keyword evidence="4" id="KW-0804">Transcription</keyword>
<evidence type="ECO:0000256" key="1">
    <source>
        <dbReference type="ARBA" id="ARBA00004123"/>
    </source>
</evidence>
<evidence type="ECO:0000313" key="8">
    <source>
        <dbReference type="EMBL" id="ERN11379.1"/>
    </source>
</evidence>
<keyword evidence="2" id="KW-0805">Transcription regulation</keyword>
<keyword evidence="3" id="KW-0238">DNA-binding</keyword>
<dbReference type="GO" id="GO:0046983">
    <property type="term" value="F:protein dimerization activity"/>
    <property type="evidence" value="ECO:0007669"/>
    <property type="project" value="InterPro"/>
</dbReference>
<evidence type="ECO:0000256" key="5">
    <source>
        <dbReference type="ARBA" id="ARBA00023242"/>
    </source>
</evidence>
<dbReference type="GO" id="GO:0000978">
    <property type="term" value="F:RNA polymerase II cis-regulatory region sequence-specific DNA binding"/>
    <property type="evidence" value="ECO:0000318"/>
    <property type="project" value="GO_Central"/>
</dbReference>
<dbReference type="EMBL" id="KI392708">
    <property type="protein sequence ID" value="ERN11379.1"/>
    <property type="molecule type" value="Genomic_DNA"/>
</dbReference>
<keyword evidence="5" id="KW-0539">Nucleus</keyword>
<dbReference type="HOGENOM" id="CLU_781559_0_0_1"/>
<dbReference type="GO" id="GO:0000981">
    <property type="term" value="F:DNA-binding transcription factor activity, RNA polymerase II-specific"/>
    <property type="evidence" value="ECO:0000318"/>
    <property type="project" value="GO_Central"/>
</dbReference>
<feature type="domain" description="MADS-box" evidence="7">
    <location>
        <begin position="11"/>
        <end position="47"/>
    </location>
</feature>
<accession>W1PU69</accession>
<dbReference type="InterPro" id="IPR036879">
    <property type="entry name" value="TF_MADSbox_sf"/>
</dbReference>
<gene>
    <name evidence="8" type="ORF">AMTR_s00176p00044310</name>
</gene>
<dbReference type="eggNOG" id="KOG0014">
    <property type="taxonomic scope" value="Eukaryota"/>
</dbReference>
<evidence type="ECO:0000256" key="2">
    <source>
        <dbReference type="ARBA" id="ARBA00023015"/>
    </source>
</evidence>
<dbReference type="Proteomes" id="UP000017836">
    <property type="component" value="Unassembled WGS sequence"/>
</dbReference>
<sequence>MPTKRKAKDIQIHNSSNYVKRRNGLQKKLHELSVLCGIDACIISFSDASSSCVPDISPQDTNYCLSLCERYLGLDKSEREKKLQDCSHFLSEKIQSLKQQIDKKREENMEAKLGAMVYGLSGHHRIDELSIDDLQKLSGHIDVFLHKITERDQFLEMGKHSVTEEILKVENGGKLSANSQEIASDFAAAFSATPELGNGIKFAPKHEAGLGQFIDNFPGTPCLDTFPATLGVSPATFPAISGDFQADLGDLLARYGLYLAPTREGFPCTWQVSVLPYQQMSQHVVEGRWGPQLPNQHLPDLFDMEGDLNPHQQVTQLPCNLPHQQYWDPEFQQVADPQPMNVERWVQDWSSPLGN</sequence>
<dbReference type="Gene3D" id="3.40.1810.10">
    <property type="entry name" value="Transcription factor, MADS-box"/>
    <property type="match status" value="1"/>
</dbReference>
<evidence type="ECO:0000256" key="3">
    <source>
        <dbReference type="ARBA" id="ARBA00023125"/>
    </source>
</evidence>
<dbReference type="PROSITE" id="PS50066">
    <property type="entry name" value="MADS_BOX_2"/>
    <property type="match status" value="1"/>
</dbReference>
<evidence type="ECO:0000256" key="4">
    <source>
        <dbReference type="ARBA" id="ARBA00023163"/>
    </source>
</evidence>
<keyword evidence="9" id="KW-1185">Reference proteome</keyword>
<reference evidence="9" key="1">
    <citation type="journal article" date="2013" name="Science">
        <title>The Amborella genome and the evolution of flowering plants.</title>
        <authorList>
            <consortium name="Amborella Genome Project"/>
        </authorList>
    </citation>
    <scope>NUCLEOTIDE SEQUENCE [LARGE SCALE GENOMIC DNA]</scope>
</reference>
<dbReference type="AlphaFoldDB" id="W1PU69"/>